<evidence type="ECO:0000313" key="2">
    <source>
        <dbReference type="Proteomes" id="UP000184267"/>
    </source>
</evidence>
<proteinExistence type="predicted"/>
<dbReference type="Proteomes" id="UP000184267">
    <property type="component" value="Unassembled WGS sequence"/>
</dbReference>
<dbReference type="AlphaFoldDB" id="A0A1M2VVH7"/>
<dbReference type="STRING" id="154538.A0A1M2VVH7"/>
<name>A0A1M2VVH7_TRAPU</name>
<dbReference type="InterPro" id="IPR008949">
    <property type="entry name" value="Isoprenoid_synthase_dom_sf"/>
</dbReference>
<dbReference type="EMBL" id="MNAD01000611">
    <property type="protein sequence ID" value="OJT11603.1"/>
    <property type="molecule type" value="Genomic_DNA"/>
</dbReference>
<sequence length="242" mass="27500">MSVGTALTIPGVRRFWAHACVNSTASGRARFEEEWARYVESVVGQAEDRDAGRLRTTSEYLELRRFTIGADPSYALAMARVDLPLAVSELPVFRKLRGCITDMLIFDNVSVYRLRLSLCPAHMLRRALQDLLSYRKEYAAGDDMHNIITLVMNEKHIDVDAAVAWLAAEHAKRVDEFFVLWPEAAALTFGSDELNRAVATYLDHLVNWPRGDECWSFESGRYFGKDGARVKKERVIELKARD</sequence>
<dbReference type="OrthoDB" id="6486656at2759"/>
<accession>A0A1M2VVH7</accession>
<dbReference type="Pfam" id="PF19086">
    <property type="entry name" value="Terpene_syn_C_2"/>
    <property type="match status" value="1"/>
</dbReference>
<reference evidence="1 2" key="1">
    <citation type="submission" date="2016-10" db="EMBL/GenBank/DDBJ databases">
        <title>Genome sequence of the basidiomycete white-rot fungus Trametes pubescens.</title>
        <authorList>
            <person name="Makela M.R."/>
            <person name="Granchi Z."/>
            <person name="Peng M."/>
            <person name="De Vries R.P."/>
            <person name="Grigoriev I."/>
            <person name="Riley R."/>
            <person name="Hilden K."/>
        </authorList>
    </citation>
    <scope>NUCLEOTIDE SEQUENCE [LARGE SCALE GENOMIC DNA]</scope>
    <source>
        <strain evidence="1 2">FBCC735</strain>
    </source>
</reference>
<organism evidence="1 2">
    <name type="scientific">Trametes pubescens</name>
    <name type="common">White-rot fungus</name>
    <dbReference type="NCBI Taxonomy" id="154538"/>
    <lineage>
        <taxon>Eukaryota</taxon>
        <taxon>Fungi</taxon>
        <taxon>Dikarya</taxon>
        <taxon>Basidiomycota</taxon>
        <taxon>Agaricomycotina</taxon>
        <taxon>Agaricomycetes</taxon>
        <taxon>Polyporales</taxon>
        <taxon>Polyporaceae</taxon>
        <taxon>Trametes</taxon>
    </lineage>
</organism>
<keyword evidence="2" id="KW-1185">Reference proteome</keyword>
<protein>
    <submittedName>
        <fullName evidence="1">Delta(6)-protoilludene synthase</fullName>
    </submittedName>
</protein>
<dbReference type="OMA" id="TISYGRE"/>
<dbReference type="Gene3D" id="1.10.600.10">
    <property type="entry name" value="Farnesyl Diphosphate Synthase"/>
    <property type="match status" value="1"/>
</dbReference>
<comment type="caution">
    <text evidence="1">The sequence shown here is derived from an EMBL/GenBank/DDBJ whole genome shotgun (WGS) entry which is preliminary data.</text>
</comment>
<evidence type="ECO:0000313" key="1">
    <source>
        <dbReference type="EMBL" id="OJT11603.1"/>
    </source>
</evidence>
<gene>
    <name evidence="1" type="ORF">TRAPUB_11880</name>
</gene>
<dbReference type="SUPFAM" id="SSF48576">
    <property type="entry name" value="Terpenoid synthases"/>
    <property type="match status" value="1"/>
</dbReference>